<dbReference type="EMBL" id="CP014671">
    <property type="protein sequence ID" value="ANX04694.1"/>
    <property type="molecule type" value="Genomic_DNA"/>
</dbReference>
<dbReference type="RefSeq" id="WP_068805449.1">
    <property type="nucleotide sequence ID" value="NZ_CP014671.1"/>
</dbReference>
<proteinExistence type="predicted"/>
<gene>
    <name evidence="2" type="ORF">PG2T_11315</name>
</gene>
<evidence type="ECO:0000313" key="2">
    <source>
        <dbReference type="EMBL" id="ANX04694.1"/>
    </source>
</evidence>
<protein>
    <submittedName>
        <fullName evidence="2">Protocatechuate 3,4-dioxygenase</fullName>
    </submittedName>
</protein>
<evidence type="ECO:0000313" key="3">
    <source>
        <dbReference type="Proteomes" id="UP000092952"/>
    </source>
</evidence>
<reference evidence="3" key="1">
    <citation type="submission" date="2016-03" db="EMBL/GenBank/DDBJ databases">
        <title>Complete genome sequence of Solimmundus cernigliae, representing a novel lineage of polycyclic aromatic hydrocarbon degraders within the Gammaproteobacteria.</title>
        <authorList>
            <person name="Singleton D.R."/>
            <person name="Dickey A.N."/>
            <person name="Scholl E.H."/>
            <person name="Wright F.A."/>
            <person name="Aitken M.D."/>
        </authorList>
    </citation>
    <scope>NUCLEOTIDE SEQUENCE [LARGE SCALE GENOMIC DNA]</scope>
    <source>
        <strain evidence="3">TR3.2</strain>
    </source>
</reference>
<evidence type="ECO:0000259" key="1">
    <source>
        <dbReference type="Pfam" id="PF02900"/>
    </source>
</evidence>
<sequence length="277" mass="29780">MAQIVGGFIMPHDPLITGNPEIADPAQVAAVEAAFARVVERVKALKADTAIVIGDDHFTMFGPHCLPPYLIGIGDVEGPEESWLRIERYTVPNNTALAEHIMNFGFDRGFDWAVAKSLVVDHGTMIPIHKAVTPVPGMRTIPIYTAAGVTPLLRTKRAKELGQMIGAAVAAFPGDDRVVVYGTGGISHWVGTAEMGRVNTDFDRLVLGMVERGDVDGLVNLSDEYVLEHGGNGALEIRNWIVAMAAMPATVRGELFCYEPMPPWITGIGIAELNLAA</sequence>
<accession>A0A1B1YV48</accession>
<dbReference type="KEGG" id="gbi:PG2T_11315"/>
<dbReference type="OrthoDB" id="8673673at2"/>
<keyword evidence="2" id="KW-0560">Oxidoreductase</keyword>
<feature type="domain" description="Extradiol ring-cleavage dioxygenase class III enzyme subunit B" evidence="1">
    <location>
        <begin position="8"/>
        <end position="268"/>
    </location>
</feature>
<dbReference type="InParanoid" id="A0A1B1YV48"/>
<organism evidence="2 3">
    <name type="scientific">Immundisolibacter cernigliae</name>
    <dbReference type="NCBI Taxonomy" id="1810504"/>
    <lineage>
        <taxon>Bacteria</taxon>
        <taxon>Pseudomonadati</taxon>
        <taxon>Pseudomonadota</taxon>
        <taxon>Gammaproteobacteria</taxon>
        <taxon>Immundisolibacterales</taxon>
        <taxon>Immundisolibacteraceae</taxon>
        <taxon>Immundisolibacter</taxon>
    </lineage>
</organism>
<dbReference type="Proteomes" id="UP000092952">
    <property type="component" value="Chromosome"/>
</dbReference>
<keyword evidence="3" id="KW-1185">Reference proteome</keyword>
<name>A0A1B1YV48_9GAMM</name>
<dbReference type="AlphaFoldDB" id="A0A1B1YV48"/>
<dbReference type="GO" id="GO:0008198">
    <property type="term" value="F:ferrous iron binding"/>
    <property type="evidence" value="ECO:0007669"/>
    <property type="project" value="InterPro"/>
</dbReference>
<keyword evidence="2" id="KW-0223">Dioxygenase</keyword>
<dbReference type="InterPro" id="IPR004183">
    <property type="entry name" value="Xdiol_dOase_suB"/>
</dbReference>
<dbReference type="Gene3D" id="3.40.830.10">
    <property type="entry name" value="LigB-like"/>
    <property type="match status" value="1"/>
</dbReference>
<dbReference type="STRING" id="1810504.PG2T_11315"/>
<dbReference type="Pfam" id="PF02900">
    <property type="entry name" value="LigB"/>
    <property type="match status" value="1"/>
</dbReference>
<dbReference type="SUPFAM" id="SSF53213">
    <property type="entry name" value="LigB-like"/>
    <property type="match status" value="1"/>
</dbReference>
<dbReference type="GO" id="GO:0016702">
    <property type="term" value="F:oxidoreductase activity, acting on single donors with incorporation of molecular oxygen, incorporation of two atoms of oxygen"/>
    <property type="evidence" value="ECO:0007669"/>
    <property type="project" value="UniProtKB-ARBA"/>
</dbReference>